<evidence type="ECO:0000256" key="9">
    <source>
        <dbReference type="SAM" id="SignalP"/>
    </source>
</evidence>
<accession>A0A0G4HV60</accession>
<evidence type="ECO:0000313" key="10">
    <source>
        <dbReference type="EMBL" id="CEM48358.1"/>
    </source>
</evidence>
<organism evidence="10">
    <name type="scientific">Chromera velia CCMP2878</name>
    <dbReference type="NCBI Taxonomy" id="1169474"/>
    <lineage>
        <taxon>Eukaryota</taxon>
        <taxon>Sar</taxon>
        <taxon>Alveolata</taxon>
        <taxon>Colpodellida</taxon>
        <taxon>Chromeraceae</taxon>
        <taxon>Chromera</taxon>
    </lineage>
</organism>
<keyword evidence="9" id="KW-0732">Signal</keyword>
<evidence type="ECO:0000256" key="4">
    <source>
        <dbReference type="ARBA" id="ARBA00022759"/>
    </source>
</evidence>
<dbReference type="GO" id="GO:0003676">
    <property type="term" value="F:nucleic acid binding"/>
    <property type="evidence" value="ECO:0007669"/>
    <property type="project" value="InterPro"/>
</dbReference>
<evidence type="ECO:0000256" key="5">
    <source>
        <dbReference type="ARBA" id="ARBA00022801"/>
    </source>
</evidence>
<dbReference type="GO" id="GO:0016788">
    <property type="term" value="F:hydrolase activity, acting on ester bonds"/>
    <property type="evidence" value="ECO:0007669"/>
    <property type="project" value="InterPro"/>
</dbReference>
<dbReference type="GO" id="GO:0006308">
    <property type="term" value="P:DNA catabolic process"/>
    <property type="evidence" value="ECO:0007669"/>
    <property type="project" value="InterPro"/>
</dbReference>
<dbReference type="GO" id="GO:0046872">
    <property type="term" value="F:metal ion binding"/>
    <property type="evidence" value="ECO:0007669"/>
    <property type="project" value="UniProtKB-KW"/>
</dbReference>
<dbReference type="AlphaFoldDB" id="A0A0G4HV60"/>
<evidence type="ECO:0000256" key="7">
    <source>
        <dbReference type="ARBA" id="ARBA00023180"/>
    </source>
</evidence>
<gene>
    <name evidence="10" type="ORF">Cvel_32147</name>
</gene>
<keyword evidence="4" id="KW-0255">Endonuclease</keyword>
<feature type="compositionally biased region" description="Basic and acidic residues" evidence="8">
    <location>
        <begin position="155"/>
        <end position="169"/>
    </location>
</feature>
<keyword evidence="5" id="KW-0378">Hydrolase</keyword>
<keyword evidence="7" id="KW-0325">Glycoprotein</keyword>
<dbReference type="InterPro" id="IPR003154">
    <property type="entry name" value="S1/P1nuclease"/>
</dbReference>
<keyword evidence="2" id="KW-0540">Nuclease</keyword>
<feature type="compositionally biased region" description="Basic and acidic residues" evidence="8">
    <location>
        <begin position="218"/>
        <end position="257"/>
    </location>
</feature>
<dbReference type="SUPFAM" id="SSF48537">
    <property type="entry name" value="Phospholipase C/P1 nuclease"/>
    <property type="match status" value="2"/>
</dbReference>
<feature type="region of interest" description="Disordered" evidence="8">
    <location>
        <begin position="117"/>
        <end position="288"/>
    </location>
</feature>
<feature type="compositionally biased region" description="Basic and acidic residues" evidence="8">
    <location>
        <begin position="176"/>
        <end position="190"/>
    </location>
</feature>
<feature type="signal peptide" evidence="9">
    <location>
        <begin position="1"/>
        <end position="22"/>
    </location>
</feature>
<keyword evidence="3" id="KW-0479">Metal-binding</keyword>
<feature type="chain" id="PRO_5005191816" evidence="9">
    <location>
        <begin position="23"/>
        <end position="473"/>
    </location>
</feature>
<dbReference type="VEuPathDB" id="CryptoDB:Cvel_32147"/>
<dbReference type="PANTHER" id="PTHR33146">
    <property type="entry name" value="ENDONUCLEASE 4"/>
    <property type="match status" value="1"/>
</dbReference>
<proteinExistence type="inferred from homology"/>
<evidence type="ECO:0000256" key="2">
    <source>
        <dbReference type="ARBA" id="ARBA00022722"/>
    </source>
</evidence>
<evidence type="ECO:0000256" key="6">
    <source>
        <dbReference type="ARBA" id="ARBA00023157"/>
    </source>
</evidence>
<dbReference type="Pfam" id="PF02265">
    <property type="entry name" value="S1-P1_nuclease"/>
    <property type="match status" value="2"/>
</dbReference>
<dbReference type="CDD" id="cd11010">
    <property type="entry name" value="S1-P1_nuclease"/>
    <property type="match status" value="1"/>
</dbReference>
<protein>
    <submittedName>
        <fullName evidence="10">Uncharacterized protein</fullName>
    </submittedName>
</protein>
<comment type="similarity">
    <text evidence="1">Belongs to the nuclease type I family.</text>
</comment>
<sequence length="473" mass="54357">MRPPIFVSSLLLIFLSLPTAEGWGRKGHYAIAHIAQRLLEESYPDVWKRVKEILAGQEWEDANAWADTIRDEHPEASGWHFINTPDDQCHYYPDTDCPPDKHCLGDAIPHFLREVRRLDKKDRGEKGSSSDDDSGDESDHDRPKKRKREADDGDSNQKREKKDEKPEDKPEPEEDTNQKREKKDEKPEDKPEPEEDTNQKREKKDEKPEDKPEPEEDANQKREKKDEKPEDKPKPEEDTNQKREKKDDKADDKPDAKNDDDEDETPKTGRSLLAAGRKKRRRGGHSFGRWPLNEALKMLAHLCGDITQPLHVSRKSDYGGNSIQIKVCDREQNLHKAWDTGILYELAREETDGDGIHWREWLSILADGVGAKDLKSTLRRIQRSSIEEAVNQWAEESAQLACSHAYFWTNKKRKTLEIMQGDDICGEYIDDNAAAVIDRRLRFAGVNLAAVLILAFDFDVGSKAKEEEVLLTA</sequence>
<feature type="compositionally biased region" description="Basic and acidic residues" evidence="8">
    <location>
        <begin position="117"/>
        <end position="129"/>
    </location>
</feature>
<dbReference type="InterPro" id="IPR008947">
    <property type="entry name" value="PLipase_C/P1_nuclease_dom_sf"/>
</dbReference>
<feature type="compositionally biased region" description="Basic and acidic residues" evidence="8">
    <location>
        <begin position="197"/>
        <end position="211"/>
    </location>
</feature>
<evidence type="ECO:0000256" key="1">
    <source>
        <dbReference type="ARBA" id="ARBA00009547"/>
    </source>
</evidence>
<keyword evidence="6" id="KW-1015">Disulfide bond</keyword>
<dbReference type="Gene3D" id="1.10.575.10">
    <property type="entry name" value="P1 Nuclease"/>
    <property type="match status" value="2"/>
</dbReference>
<dbReference type="EMBL" id="CDMZ01004007">
    <property type="protein sequence ID" value="CEM48358.1"/>
    <property type="molecule type" value="Genomic_DNA"/>
</dbReference>
<reference evidence="10" key="1">
    <citation type="submission" date="2014-11" db="EMBL/GenBank/DDBJ databases">
        <authorList>
            <person name="Otto D Thomas"/>
            <person name="Naeem Raeece"/>
        </authorList>
    </citation>
    <scope>NUCLEOTIDE SEQUENCE</scope>
</reference>
<evidence type="ECO:0000256" key="3">
    <source>
        <dbReference type="ARBA" id="ARBA00022723"/>
    </source>
</evidence>
<dbReference type="GO" id="GO:0004519">
    <property type="term" value="F:endonuclease activity"/>
    <property type="evidence" value="ECO:0007669"/>
    <property type="project" value="UniProtKB-KW"/>
</dbReference>
<evidence type="ECO:0000256" key="8">
    <source>
        <dbReference type="SAM" id="MobiDB-lite"/>
    </source>
</evidence>
<name>A0A0G4HV60_9ALVE</name>
<dbReference type="PANTHER" id="PTHR33146:SF26">
    <property type="entry name" value="ENDONUCLEASE 4"/>
    <property type="match status" value="1"/>
</dbReference>